<organism evidence="2 3">
    <name type="scientific">Ruthenibacterium intestinale</name>
    <dbReference type="NCBI Taxonomy" id="3133163"/>
    <lineage>
        <taxon>Bacteria</taxon>
        <taxon>Bacillati</taxon>
        <taxon>Bacillota</taxon>
        <taxon>Clostridia</taxon>
        <taxon>Eubacteriales</taxon>
        <taxon>Oscillospiraceae</taxon>
        <taxon>Ruthenibacterium</taxon>
    </lineage>
</organism>
<keyword evidence="1" id="KW-0812">Transmembrane</keyword>
<proteinExistence type="predicted"/>
<feature type="transmembrane region" description="Helical" evidence="1">
    <location>
        <begin position="59"/>
        <end position="79"/>
    </location>
</feature>
<keyword evidence="3" id="KW-1185">Reference proteome</keyword>
<evidence type="ECO:0000256" key="1">
    <source>
        <dbReference type="SAM" id="Phobius"/>
    </source>
</evidence>
<evidence type="ECO:0000313" key="3">
    <source>
        <dbReference type="Proteomes" id="UP001477672"/>
    </source>
</evidence>
<feature type="transmembrane region" description="Helical" evidence="1">
    <location>
        <begin position="174"/>
        <end position="194"/>
    </location>
</feature>
<dbReference type="Pfam" id="PF06912">
    <property type="entry name" value="DUF1275"/>
    <property type="match status" value="1"/>
</dbReference>
<dbReference type="PANTHER" id="PTHR37314:SF4">
    <property type="entry name" value="UPF0700 TRANSMEMBRANE PROTEIN YOAK"/>
    <property type="match status" value="1"/>
</dbReference>
<accession>A0ABV1GHC8</accession>
<sequence length="271" mass="29711">MKQPKCSRQMSESWPTVALLTFSGGLQDAYSYCVRGKVFANAQTGNIVLMSQCFFAGEWLGGVHYLVPLFAFAFGVFIAEQIRARYAALRAVHWRQLIVLGEILLLFAVGFFPSSMDLAGNALVSFACAMQVQAFRKINGYPYASTMCIGNLRSGVEAFSAYLRTKDSALVKKAGHYFGVIGLFALGAGTGGMLCGQLGLRTIWVCCALLSIGFSLMFLKEDIQENAEIQTAWTHIRTDAAQAEAEARNIGHALSQEIQQQAKELHNPDER</sequence>
<protein>
    <submittedName>
        <fullName evidence="2">YoaK family protein</fullName>
    </submittedName>
</protein>
<reference evidence="2 3" key="1">
    <citation type="submission" date="2024-03" db="EMBL/GenBank/DDBJ databases">
        <title>Human intestinal bacterial collection.</title>
        <authorList>
            <person name="Pauvert C."/>
            <person name="Hitch T.C.A."/>
            <person name="Clavel T."/>
        </authorList>
    </citation>
    <scope>NUCLEOTIDE SEQUENCE [LARGE SCALE GENOMIC DNA]</scope>
    <source>
        <strain evidence="2 3">CLA-JM-H11</strain>
    </source>
</reference>
<dbReference type="EMBL" id="JBBMFA010000104">
    <property type="protein sequence ID" value="MEQ2521259.1"/>
    <property type="molecule type" value="Genomic_DNA"/>
</dbReference>
<dbReference type="PANTHER" id="PTHR37314">
    <property type="entry name" value="SLR0142 PROTEIN"/>
    <property type="match status" value="1"/>
</dbReference>
<feature type="transmembrane region" description="Helical" evidence="1">
    <location>
        <begin position="91"/>
        <end position="112"/>
    </location>
</feature>
<name>A0ABV1GHC8_9FIRM</name>
<evidence type="ECO:0000313" key="2">
    <source>
        <dbReference type="EMBL" id="MEQ2521259.1"/>
    </source>
</evidence>
<feature type="transmembrane region" description="Helical" evidence="1">
    <location>
        <begin position="200"/>
        <end position="219"/>
    </location>
</feature>
<keyword evidence="1" id="KW-0472">Membrane</keyword>
<gene>
    <name evidence="2" type="ORF">WMO24_12580</name>
</gene>
<comment type="caution">
    <text evidence="2">The sequence shown here is derived from an EMBL/GenBank/DDBJ whole genome shotgun (WGS) entry which is preliminary data.</text>
</comment>
<dbReference type="InterPro" id="IPR010699">
    <property type="entry name" value="DUF1275"/>
</dbReference>
<dbReference type="Proteomes" id="UP001477672">
    <property type="component" value="Unassembled WGS sequence"/>
</dbReference>
<keyword evidence="1" id="KW-1133">Transmembrane helix</keyword>